<dbReference type="Pfam" id="PF00205">
    <property type="entry name" value="TPP_enzyme_M"/>
    <property type="match status" value="1"/>
</dbReference>
<evidence type="ECO:0000259" key="5">
    <source>
        <dbReference type="Pfam" id="PF02775"/>
    </source>
</evidence>
<dbReference type="InterPro" id="IPR029035">
    <property type="entry name" value="DHS-like_NAD/FAD-binding_dom"/>
</dbReference>
<dbReference type="GO" id="GO:0050660">
    <property type="term" value="F:flavin adenine dinucleotide binding"/>
    <property type="evidence" value="ECO:0007669"/>
    <property type="project" value="TreeGrafter"/>
</dbReference>
<name>A0A0N0MEI0_9PROT</name>
<dbReference type="InterPro" id="IPR029061">
    <property type="entry name" value="THDP-binding"/>
</dbReference>
<dbReference type="Pfam" id="PF02776">
    <property type="entry name" value="TPP_enzyme_N"/>
    <property type="match status" value="1"/>
</dbReference>
<reference evidence="7 8" key="1">
    <citation type="submission" date="2015-07" db="EMBL/GenBank/DDBJ databases">
        <title>Draft Genome Sequence of Komagataeibacter intermedius Strain AF2, Isolated from Kombucha Tea.</title>
        <authorList>
            <person name="Santos R.A."/>
            <person name="Berretta A.A."/>
            <person name="Barud H.S."/>
            <person name="Ribeiro S.J."/>
            <person name="Gonzalez-Garcia L.N."/>
            <person name="Zucchi T.D."/>
            <person name="Goldman G.H."/>
            <person name="Riano-Pachon D.M."/>
        </authorList>
    </citation>
    <scope>NUCLEOTIDE SEQUENCE [LARGE SCALE GENOMIC DNA]</scope>
    <source>
        <strain evidence="7 8">AF2</strain>
    </source>
</reference>
<sequence length="606" mass="63947">MIIIIIIKIKMASALIIPMVDPVPETWCDSRTVNAYAGDSMAITPLEVAARRTGGRRGADILLEILESEGVSYIFGNPGTTELPLIDALQGRPDLKYILALQEASVVAMADGYAQAAGRPGFLNLHTAGGLGHGMGNLLNASVSQTPLVVTAGQQDSRHTISDPLLFGDLVSIATPAVKWAQEVLHADQLPVLVRRAFNDSMAAPSGPVFLSLPMDVMEETSDVDVGSPSVINRDSIAGGLPDLARALAGITPGRLAIIAGDEVHGADAAAQVAAVAEILGAPVYGASWPSRIPFATSCPLWAGNMPTRATDIAHRLADYDAIFALGGKSLITILYSEGSPVPPGCAVYQVSADVRDLGRTFQTPLSLVGNIRASLDVLLPLLQQATQPRRAEFTAARHRIIAARASRRAEAEGLVARHRDDPVIAPCVAAHEVVRAIGPRIAIVDEAIATSSYTRMFLDSDWAAQYSFLRGGALGWGMPAAVGASLGLGREPVVCLVGDGAALYSPQALWTAAHESLPVTFVVMNNREYNVLKGFMRGQTHYISAQEGNFLAMDLCNPPIDYQAMATSYGLDACLITRATDIAPAIEAAMASGRPNLVEIVISTI</sequence>
<dbReference type="PANTHER" id="PTHR18968:SF133">
    <property type="entry name" value="BENZOYLFORMATE DECARBOXYLASE"/>
    <property type="match status" value="1"/>
</dbReference>
<evidence type="ECO:0000256" key="2">
    <source>
        <dbReference type="ARBA" id="ARBA00023052"/>
    </source>
</evidence>
<dbReference type="Gene3D" id="3.40.50.1220">
    <property type="entry name" value="TPP-binding domain"/>
    <property type="match status" value="1"/>
</dbReference>
<evidence type="ECO:0000313" key="7">
    <source>
        <dbReference type="EMBL" id="KPH86456.1"/>
    </source>
</evidence>
<dbReference type="GO" id="GO:0019752">
    <property type="term" value="P:carboxylic acid metabolic process"/>
    <property type="evidence" value="ECO:0007669"/>
    <property type="project" value="UniProtKB-ARBA"/>
</dbReference>
<dbReference type="EMBL" id="JUFX02000201">
    <property type="protein sequence ID" value="KPH86456.1"/>
    <property type="molecule type" value="Genomic_DNA"/>
</dbReference>
<dbReference type="InterPro" id="IPR012000">
    <property type="entry name" value="Thiamin_PyroP_enz_cen_dom"/>
</dbReference>
<dbReference type="PANTHER" id="PTHR18968">
    <property type="entry name" value="THIAMINE PYROPHOSPHATE ENZYMES"/>
    <property type="match status" value="1"/>
</dbReference>
<dbReference type="CDD" id="cd02002">
    <property type="entry name" value="TPP_BFDC"/>
    <property type="match status" value="1"/>
</dbReference>
<evidence type="ECO:0000256" key="3">
    <source>
        <dbReference type="RuleBase" id="RU362132"/>
    </source>
</evidence>
<dbReference type="InterPro" id="IPR011766">
    <property type="entry name" value="TPP_enzyme_TPP-bd"/>
</dbReference>
<evidence type="ECO:0000256" key="1">
    <source>
        <dbReference type="ARBA" id="ARBA00007812"/>
    </source>
</evidence>
<evidence type="ECO:0000259" key="6">
    <source>
        <dbReference type="Pfam" id="PF02776"/>
    </source>
</evidence>
<keyword evidence="2 3" id="KW-0786">Thiamine pyrophosphate</keyword>
<dbReference type="Pfam" id="PF02775">
    <property type="entry name" value="TPP_enzyme_C"/>
    <property type="match status" value="1"/>
</dbReference>
<proteinExistence type="inferred from homology"/>
<accession>A0A0N0MEI0</accession>
<dbReference type="CDD" id="cd07035">
    <property type="entry name" value="TPP_PYR_POX_like"/>
    <property type="match status" value="1"/>
</dbReference>
<dbReference type="Proteomes" id="UP000031553">
    <property type="component" value="Unassembled WGS sequence"/>
</dbReference>
<dbReference type="GO" id="GO:0030976">
    <property type="term" value="F:thiamine pyrophosphate binding"/>
    <property type="evidence" value="ECO:0007669"/>
    <property type="project" value="InterPro"/>
</dbReference>
<evidence type="ECO:0000259" key="4">
    <source>
        <dbReference type="Pfam" id="PF00205"/>
    </source>
</evidence>
<protein>
    <submittedName>
        <fullName evidence="7">Acetolactate synthase</fullName>
    </submittedName>
</protein>
<dbReference type="InterPro" id="IPR045229">
    <property type="entry name" value="TPP_enz"/>
</dbReference>
<feature type="domain" description="Thiamine pyrophosphate enzyme N-terminal TPP-binding" evidence="6">
    <location>
        <begin position="57"/>
        <end position="159"/>
    </location>
</feature>
<dbReference type="InterPro" id="IPR012001">
    <property type="entry name" value="Thiamin_PyroP_enz_TPP-bd_dom"/>
</dbReference>
<organism evidence="7 8">
    <name type="scientific">Komagataeibacter intermedius AF2</name>
    <dbReference type="NCBI Taxonomy" id="1458464"/>
    <lineage>
        <taxon>Bacteria</taxon>
        <taxon>Pseudomonadati</taxon>
        <taxon>Pseudomonadota</taxon>
        <taxon>Alphaproteobacteria</taxon>
        <taxon>Acetobacterales</taxon>
        <taxon>Acetobacteraceae</taxon>
        <taxon>Komagataeibacter</taxon>
    </lineage>
</organism>
<dbReference type="SUPFAM" id="SSF52518">
    <property type="entry name" value="Thiamin diphosphate-binding fold (THDP-binding)"/>
    <property type="match status" value="2"/>
</dbReference>
<feature type="domain" description="Thiamine pyrophosphate enzyme central" evidence="4">
    <location>
        <begin position="255"/>
        <end position="378"/>
    </location>
</feature>
<dbReference type="AlphaFoldDB" id="A0A0N0MEI0"/>
<evidence type="ECO:0000313" key="8">
    <source>
        <dbReference type="Proteomes" id="UP000031553"/>
    </source>
</evidence>
<comment type="caution">
    <text evidence="7">The sequence shown here is derived from an EMBL/GenBank/DDBJ whole genome shotgun (WGS) entry which is preliminary data.</text>
</comment>
<gene>
    <name evidence="7" type="ORF">GLUCOINTEAF2_0202764</name>
</gene>
<dbReference type="GO" id="GO:0003984">
    <property type="term" value="F:acetolactate synthase activity"/>
    <property type="evidence" value="ECO:0007669"/>
    <property type="project" value="TreeGrafter"/>
</dbReference>
<dbReference type="GO" id="GO:0000287">
    <property type="term" value="F:magnesium ion binding"/>
    <property type="evidence" value="ECO:0007669"/>
    <property type="project" value="InterPro"/>
</dbReference>
<dbReference type="Gene3D" id="3.40.50.970">
    <property type="match status" value="2"/>
</dbReference>
<feature type="domain" description="Thiamine pyrophosphate enzyme TPP-binding" evidence="5">
    <location>
        <begin position="473"/>
        <end position="601"/>
    </location>
</feature>
<dbReference type="SUPFAM" id="SSF52467">
    <property type="entry name" value="DHS-like NAD/FAD-binding domain"/>
    <property type="match status" value="1"/>
</dbReference>
<comment type="similarity">
    <text evidence="1 3">Belongs to the TPP enzyme family.</text>
</comment>